<dbReference type="InterPro" id="IPR011009">
    <property type="entry name" value="Kinase-like_dom_sf"/>
</dbReference>
<comment type="caution">
    <text evidence="2">The sequence shown here is derived from an EMBL/GenBank/DDBJ whole genome shotgun (WGS) entry which is preliminary data.</text>
</comment>
<proteinExistence type="predicted"/>
<dbReference type="SUPFAM" id="SSF56112">
    <property type="entry name" value="Protein kinase-like (PK-like)"/>
    <property type="match status" value="1"/>
</dbReference>
<protein>
    <submittedName>
        <fullName evidence="2">Phosphotransferase family protein</fullName>
    </submittedName>
</protein>
<dbReference type="Gene3D" id="3.90.1200.10">
    <property type="match status" value="1"/>
</dbReference>
<organism evidence="2 3">
    <name type="scientific">Sphaerimonospora cavernae</name>
    <dbReference type="NCBI Taxonomy" id="1740611"/>
    <lineage>
        <taxon>Bacteria</taxon>
        <taxon>Bacillati</taxon>
        <taxon>Actinomycetota</taxon>
        <taxon>Actinomycetes</taxon>
        <taxon>Streptosporangiales</taxon>
        <taxon>Streptosporangiaceae</taxon>
        <taxon>Sphaerimonospora</taxon>
    </lineage>
</organism>
<evidence type="ECO:0000313" key="3">
    <source>
        <dbReference type="Proteomes" id="UP001589870"/>
    </source>
</evidence>
<gene>
    <name evidence="2" type="ORF">ACFHYQ_05220</name>
</gene>
<evidence type="ECO:0000259" key="1">
    <source>
        <dbReference type="Pfam" id="PF01636"/>
    </source>
</evidence>
<dbReference type="Pfam" id="PF01636">
    <property type="entry name" value="APH"/>
    <property type="match status" value="1"/>
</dbReference>
<feature type="domain" description="Aminoglycoside phosphotransferase" evidence="1">
    <location>
        <begin position="46"/>
        <end position="246"/>
    </location>
</feature>
<dbReference type="InterPro" id="IPR002575">
    <property type="entry name" value="Aminoglycoside_PTrfase"/>
</dbReference>
<dbReference type="RefSeq" id="WP_394299922.1">
    <property type="nucleotide sequence ID" value="NZ_JBHMQT010000006.1"/>
</dbReference>
<sequence length="298" mass="32274">MAAMQWEDLPAAVREAVQARFGSVLKAETVTAGMMPGIAACLHADSGERLFLKAIPGDNPTARRYERERWAGTVLPRTVPTPRLLWSSIGSDWITMVFEYADGRAADLLPASTDLPAVLATVARLGFLLTPCPAIVAPPVTDNVGFLLAESQHLLDKPDGVLPHRKLYAAALDGFDPEHLTGDTLLHYDLHAGNLQVTSSGVKVIDWAFAAVGAPWIDAFMLGPRLIEAGHTPEQAERLLAQVPAWGEAPRRSVNGLLASWTLFRFSKAMYGPAEGREFRARAAAAGRAWLIYRTATT</sequence>
<accession>A0ABV6TZR2</accession>
<reference evidence="2 3" key="1">
    <citation type="submission" date="2024-09" db="EMBL/GenBank/DDBJ databases">
        <authorList>
            <person name="Sun Q."/>
            <person name="Mori K."/>
        </authorList>
    </citation>
    <scope>NUCLEOTIDE SEQUENCE [LARGE SCALE GENOMIC DNA]</scope>
    <source>
        <strain evidence="2 3">TBRC 1851</strain>
    </source>
</reference>
<evidence type="ECO:0000313" key="2">
    <source>
        <dbReference type="EMBL" id="MFC0861695.1"/>
    </source>
</evidence>
<dbReference type="EMBL" id="JBHMQT010000006">
    <property type="protein sequence ID" value="MFC0861695.1"/>
    <property type="molecule type" value="Genomic_DNA"/>
</dbReference>
<dbReference type="Proteomes" id="UP001589870">
    <property type="component" value="Unassembled WGS sequence"/>
</dbReference>
<name>A0ABV6TZR2_9ACTN</name>
<keyword evidence="3" id="KW-1185">Reference proteome</keyword>